<feature type="binding site" evidence="18">
    <location>
        <position position="696"/>
    </location>
    <ligand>
        <name>Ca(2+)</name>
        <dbReference type="ChEBI" id="CHEBI:29108"/>
        <label>2</label>
    </ligand>
</feature>
<comment type="similarity">
    <text evidence="3">Belongs to the polycystin family.</text>
</comment>
<evidence type="ECO:0000256" key="16">
    <source>
        <dbReference type="ARBA" id="ARBA00023303"/>
    </source>
</evidence>
<dbReference type="SUPFAM" id="SSF47473">
    <property type="entry name" value="EF-hand"/>
    <property type="match status" value="1"/>
</dbReference>
<keyword evidence="15" id="KW-0966">Cell projection</keyword>
<dbReference type="InterPro" id="IPR046791">
    <property type="entry name" value="Polycystin_dom"/>
</dbReference>
<dbReference type="Gene3D" id="1.20.5.340">
    <property type="match status" value="1"/>
</dbReference>
<protein>
    <recommendedName>
        <fullName evidence="22">EF-hand domain-containing protein</fullName>
    </recommendedName>
</protein>
<evidence type="ECO:0000256" key="2">
    <source>
        <dbReference type="ARBA" id="ARBA00004541"/>
    </source>
</evidence>
<dbReference type="AlphaFoldDB" id="A0A914A9H8"/>
<dbReference type="PRINTS" id="PR01433">
    <property type="entry name" value="POLYCYSTIN2"/>
</dbReference>
<feature type="transmembrane region" description="Helical" evidence="21">
    <location>
        <begin position="152"/>
        <end position="170"/>
    </location>
</feature>
<keyword evidence="9 21" id="KW-1133">Transmembrane helix</keyword>
<keyword evidence="18" id="KW-0109">Calcium transport</keyword>
<evidence type="ECO:0000256" key="15">
    <source>
        <dbReference type="ARBA" id="ARBA00023273"/>
    </source>
</evidence>
<keyword evidence="8 18" id="KW-0106">Calcium</keyword>
<feature type="transmembrane region" description="Helical" evidence="21">
    <location>
        <begin position="588"/>
        <end position="609"/>
    </location>
</feature>
<evidence type="ECO:0000256" key="17">
    <source>
        <dbReference type="ARBA" id="ARBA00023329"/>
    </source>
</evidence>
<keyword evidence="10" id="KW-0175">Coiled coil</keyword>
<dbReference type="InterPro" id="IPR018247">
    <property type="entry name" value="EF_Hand_1_Ca_BS"/>
</dbReference>
<dbReference type="SMART" id="SM00054">
    <property type="entry name" value="EFh"/>
    <property type="match status" value="2"/>
</dbReference>
<feature type="compositionally biased region" description="Low complexity" evidence="20">
    <location>
        <begin position="894"/>
        <end position="919"/>
    </location>
</feature>
<evidence type="ECO:0000256" key="6">
    <source>
        <dbReference type="ARBA" id="ARBA00022673"/>
    </source>
</evidence>
<feature type="compositionally biased region" description="Low complexity" evidence="20">
    <location>
        <begin position="994"/>
        <end position="1069"/>
    </location>
</feature>
<feature type="binding site" evidence="18">
    <location>
        <position position="698"/>
    </location>
    <ligand>
        <name>Ca(2+)</name>
        <dbReference type="ChEBI" id="CHEBI:29108"/>
        <label>2</label>
    </ligand>
</feature>
<feature type="transmembrane region" description="Helical" evidence="21">
    <location>
        <begin position="399"/>
        <end position="417"/>
    </location>
</feature>
<sequence>MTTRRVSPRPVTGGSTAGRLTPRDEVEMDKIIDDGMQRRPSSSASRQAWSDNDGFDIGNEEKGINGDYGDDYGDQEDDGEVVNAPTAMESELYVGGEIRTIDPKVAKQKAEQAKAGCWTKVKRGIRSLWRTRQTDDTRKDKELHVKTTLRELIIYLVFLVFLCLLTFGMTKPTMYYYTKVMSELFLDAPFPDTKNTFRGITTMKDFWRFAETPLVDGLYWEKWYNDDNVTGDSQGYIYYENKLLGVPRIRQVKVTNSSCLVHSDFREDIKQCYAHYSESVEDTQPFGLMNGTAWEHSSEESLDGSGHSGRLASYGGGGYYLDLTHEKADSLASIIELKQNLWLDRGTRAVMVDFSVYNANINLFCIVRLVVEFPPTGGAIPSWTFRTVKLLRYVTAFDYFIMACEGIFALFILYYIVEEILEIKVHRLSYFKSTWNCLDVIIIIVSVVCMAFYVYRALRVDEMIEDLLSRPDQYSDFEFLGYCQSIFNNVIAVAVFLAWIKVFKYISFNKTMNQLSSTLSKCAKDVGGFTIMFLIIFLAYAQFGYLVFGTQIKDFSSVGDCIFTLLRIVLGDFNFHELQEANRVLGPIFFMTYVFVVFFVLLNMFLAIINDTYSEVKADIANQKSEFELTDYFKKGYEKMVGKLNFKRDKIADIQEALAHADANADQHLDFDEWRHELKCRGHADAEIEAVFAKYDVDGDRILDAEEQMKMAADLEGQKTDLNNQLAELEEAQVTTTNRPQTASAGRSKSRVSFNDGLDSDDEDSQAGGGRGGVSGVSYEEFVVLSRRVDRMEHSIGSIVSKIDAVLVKLEAMERAKLKRRETMGKLLDSITEEREIKQAYKSTMGLPSRSGSSASAYSDYDEDESSGGNVKREQMERLVREELERWDSDASFSQTSGRAASRGGSAQRSRPGSSGSQRLTLGNASRSSTSMSRDTKSRQSEVTSPVSRAPSTTSRKSSMSPRPQTNVSEVVVDVDVNAPHNDDDDDVFEKARAASVARYEAASRATSGAESRATSGAASRATSGSLSRATSSLSEVSTSTSRPSTRNLSPRSDSVLSSDSNNMSTSNV</sequence>
<feature type="compositionally biased region" description="Polar residues" evidence="20">
    <location>
        <begin position="733"/>
        <end position="753"/>
    </location>
</feature>
<evidence type="ECO:0000256" key="8">
    <source>
        <dbReference type="ARBA" id="ARBA00022837"/>
    </source>
</evidence>
<evidence type="ECO:0000256" key="11">
    <source>
        <dbReference type="ARBA" id="ARBA00023065"/>
    </source>
</evidence>
<dbReference type="InterPro" id="IPR002048">
    <property type="entry name" value="EF_hand_dom"/>
</dbReference>
<dbReference type="SUPFAM" id="SSF81324">
    <property type="entry name" value="Voltage-gated potassium channels"/>
    <property type="match status" value="1"/>
</dbReference>
<dbReference type="PROSITE" id="PS00018">
    <property type="entry name" value="EF_HAND_1"/>
    <property type="match status" value="1"/>
</dbReference>
<dbReference type="PANTHER" id="PTHR10877">
    <property type="entry name" value="POLYCYSTIN FAMILY MEMBER"/>
    <property type="match status" value="1"/>
</dbReference>
<evidence type="ECO:0000256" key="10">
    <source>
        <dbReference type="ARBA" id="ARBA00023054"/>
    </source>
</evidence>
<dbReference type="InterPro" id="IPR013122">
    <property type="entry name" value="PKD1_2_channel"/>
</dbReference>
<dbReference type="GO" id="GO:0050982">
    <property type="term" value="P:detection of mechanical stimulus"/>
    <property type="evidence" value="ECO:0007669"/>
    <property type="project" value="TreeGrafter"/>
</dbReference>
<feature type="transmembrane region" description="Helical" evidence="21">
    <location>
        <begin position="526"/>
        <end position="548"/>
    </location>
</feature>
<evidence type="ECO:0000256" key="13">
    <source>
        <dbReference type="ARBA" id="ARBA00023157"/>
    </source>
</evidence>
<feature type="disulfide bond" evidence="19">
    <location>
        <begin position="259"/>
        <end position="272"/>
    </location>
</feature>
<feature type="transmembrane region" description="Helical" evidence="21">
    <location>
        <begin position="486"/>
        <end position="506"/>
    </location>
</feature>
<dbReference type="Gene3D" id="1.10.287.70">
    <property type="match status" value="1"/>
</dbReference>
<keyword evidence="4" id="KW-0813">Transport</keyword>
<feature type="region of interest" description="Disordered" evidence="20">
    <location>
        <begin position="842"/>
        <end position="875"/>
    </location>
</feature>
<feature type="domain" description="EF-hand" evidence="22">
    <location>
        <begin position="685"/>
        <end position="718"/>
    </location>
</feature>
<evidence type="ECO:0000259" key="22">
    <source>
        <dbReference type="PROSITE" id="PS50222"/>
    </source>
</evidence>
<keyword evidence="6 18" id="KW-0107">Calcium channel</keyword>
<evidence type="ECO:0000256" key="20">
    <source>
        <dbReference type="SAM" id="MobiDB-lite"/>
    </source>
</evidence>
<feature type="compositionally biased region" description="Low complexity" evidence="20">
    <location>
        <begin position="967"/>
        <end position="980"/>
    </location>
</feature>
<comment type="subcellular location">
    <subcellularLocation>
        <location evidence="1">Cell projection</location>
        <location evidence="1">Cilium membrane</location>
        <topology evidence="1">Multi-pass membrane protein</topology>
    </subcellularLocation>
    <subcellularLocation>
        <location evidence="2">Cytoplasmic vesicle</location>
    </subcellularLocation>
</comment>
<dbReference type="GO" id="GO:0005509">
    <property type="term" value="F:calcium ion binding"/>
    <property type="evidence" value="ECO:0007669"/>
    <property type="project" value="InterPro"/>
</dbReference>
<evidence type="ECO:0000313" key="23">
    <source>
        <dbReference type="EnsemblMetazoa" id="XP_038060408.1"/>
    </source>
</evidence>
<keyword evidence="5" id="KW-1003">Cell membrane</keyword>
<evidence type="ECO:0000256" key="1">
    <source>
        <dbReference type="ARBA" id="ARBA00004272"/>
    </source>
</evidence>
<dbReference type="FunFam" id="1.20.5.340:FF:000020">
    <property type="entry name" value="polycystin-2 isoform X1"/>
    <property type="match status" value="1"/>
</dbReference>
<accession>A0A914A9H8</accession>
<keyword evidence="11 18" id="KW-0406">Ion transport</keyword>
<dbReference type="OMA" id="REWYIRT"/>
<keyword evidence="7 21" id="KW-0812">Transmembrane</keyword>
<feature type="binding site" evidence="18">
    <location>
        <position position="707"/>
    </location>
    <ligand>
        <name>Ca(2+)</name>
        <dbReference type="ChEBI" id="CHEBI:29108"/>
        <label>2</label>
    </ligand>
</feature>
<evidence type="ECO:0000256" key="9">
    <source>
        <dbReference type="ARBA" id="ARBA00022989"/>
    </source>
</evidence>
<keyword evidence="13" id="KW-1015">Disulfide bond</keyword>
<dbReference type="PROSITE" id="PS50222">
    <property type="entry name" value="EF_HAND_2"/>
    <property type="match status" value="2"/>
</dbReference>
<keyword evidence="12 21" id="KW-0472">Membrane</keyword>
<dbReference type="InterPro" id="IPR051223">
    <property type="entry name" value="Polycystin"/>
</dbReference>
<keyword evidence="17" id="KW-0968">Cytoplasmic vesicle</keyword>
<dbReference type="InterPro" id="IPR027359">
    <property type="entry name" value="Volt_channel_dom_sf"/>
</dbReference>
<dbReference type="Gene3D" id="1.20.120.350">
    <property type="entry name" value="Voltage-gated potassium channels. Chain C"/>
    <property type="match status" value="1"/>
</dbReference>
<evidence type="ECO:0000256" key="14">
    <source>
        <dbReference type="ARBA" id="ARBA00023180"/>
    </source>
</evidence>
<feature type="region of interest" description="Disordered" evidence="20">
    <location>
        <begin position="732"/>
        <end position="773"/>
    </location>
</feature>
<feature type="compositionally biased region" description="Basic and acidic residues" evidence="20">
    <location>
        <begin position="21"/>
        <end position="37"/>
    </location>
</feature>
<feature type="transmembrane region" description="Helical" evidence="21">
    <location>
        <begin position="437"/>
        <end position="455"/>
    </location>
</feature>
<dbReference type="FunFam" id="1.10.287.70:FF:000055">
    <property type="entry name" value="Polycystic kidney disease 2-like 1"/>
    <property type="match status" value="1"/>
</dbReference>
<dbReference type="PANTHER" id="PTHR10877:SF183">
    <property type="entry name" value="AT14535P-RELATED"/>
    <property type="match status" value="1"/>
</dbReference>
<dbReference type="RefSeq" id="XP_038060408.1">
    <property type="nucleotide sequence ID" value="XM_038204480.1"/>
</dbReference>
<dbReference type="CTD" id="5311"/>
<feature type="binding site" evidence="18">
    <location>
        <position position="700"/>
    </location>
    <ligand>
        <name>Ca(2+)</name>
        <dbReference type="ChEBI" id="CHEBI:29108"/>
        <label>2</label>
    </ligand>
</feature>
<evidence type="ECO:0000256" key="19">
    <source>
        <dbReference type="PIRSR" id="PIRSR603915-2"/>
    </source>
</evidence>
<dbReference type="Pfam" id="PF08016">
    <property type="entry name" value="PKD_channel"/>
    <property type="match status" value="1"/>
</dbReference>
<feature type="compositionally biased region" description="Low complexity" evidence="20">
    <location>
        <begin position="38"/>
        <end position="50"/>
    </location>
</feature>
<dbReference type="InterPro" id="IPR003915">
    <property type="entry name" value="PKD_2"/>
</dbReference>
<evidence type="ECO:0000313" key="24">
    <source>
        <dbReference type="Proteomes" id="UP000887568"/>
    </source>
</evidence>
<dbReference type="Proteomes" id="UP000887568">
    <property type="component" value="Unplaced"/>
</dbReference>
<feature type="region of interest" description="Disordered" evidence="20">
    <location>
        <begin position="1"/>
        <end position="78"/>
    </location>
</feature>
<dbReference type="GO" id="GO:0031410">
    <property type="term" value="C:cytoplasmic vesicle"/>
    <property type="evidence" value="ECO:0007669"/>
    <property type="project" value="UniProtKB-SubCell"/>
</dbReference>
<keyword evidence="24" id="KW-1185">Reference proteome</keyword>
<dbReference type="GO" id="GO:0060170">
    <property type="term" value="C:ciliary membrane"/>
    <property type="evidence" value="ECO:0007669"/>
    <property type="project" value="UniProtKB-SubCell"/>
</dbReference>
<proteinExistence type="inferred from homology"/>
<dbReference type="OrthoDB" id="444119at2759"/>
<keyword evidence="18" id="KW-0479">Metal-binding</keyword>
<reference evidence="23" key="1">
    <citation type="submission" date="2022-11" db="UniProtKB">
        <authorList>
            <consortium name="EnsemblMetazoa"/>
        </authorList>
    </citation>
    <scope>IDENTIFICATION</scope>
</reference>
<dbReference type="EnsemblMetazoa" id="XM_038204480.1">
    <property type="protein sequence ID" value="XP_038060408.1"/>
    <property type="gene ID" value="LOC119731326"/>
</dbReference>
<dbReference type="Gene3D" id="1.10.238.10">
    <property type="entry name" value="EF-hand"/>
    <property type="match status" value="1"/>
</dbReference>
<dbReference type="InterPro" id="IPR011992">
    <property type="entry name" value="EF-hand-dom_pair"/>
</dbReference>
<name>A0A914A9H8_PATMI</name>
<dbReference type="GO" id="GO:0005262">
    <property type="term" value="F:calcium channel activity"/>
    <property type="evidence" value="ECO:0007669"/>
    <property type="project" value="UniProtKB-KW"/>
</dbReference>
<keyword evidence="14" id="KW-0325">Glycoprotein</keyword>
<feature type="region of interest" description="Disordered" evidence="20">
    <location>
        <begin position="887"/>
        <end position="1069"/>
    </location>
</feature>
<feature type="compositionally biased region" description="Polar residues" evidence="20">
    <location>
        <begin position="920"/>
        <end position="933"/>
    </location>
</feature>
<feature type="compositionally biased region" description="Polar residues" evidence="20">
    <location>
        <begin position="941"/>
        <end position="966"/>
    </location>
</feature>
<keyword evidence="16 18" id="KW-0407">Ion channel</keyword>
<feature type="domain" description="EF-hand" evidence="22">
    <location>
        <begin position="649"/>
        <end position="684"/>
    </location>
</feature>
<evidence type="ECO:0000256" key="21">
    <source>
        <dbReference type="SAM" id="Phobius"/>
    </source>
</evidence>
<dbReference type="FunFam" id="1.10.238.10:FF:000620">
    <property type="entry name" value="Putative polycystic kidney disease protein 2"/>
    <property type="match status" value="1"/>
</dbReference>
<feature type="compositionally biased region" description="Acidic residues" evidence="20">
    <location>
        <begin position="68"/>
        <end position="78"/>
    </location>
</feature>
<evidence type="ECO:0000256" key="3">
    <source>
        <dbReference type="ARBA" id="ARBA00007200"/>
    </source>
</evidence>
<evidence type="ECO:0000256" key="12">
    <source>
        <dbReference type="ARBA" id="ARBA00023136"/>
    </source>
</evidence>
<dbReference type="Pfam" id="PF20519">
    <property type="entry name" value="Polycystin_dom"/>
    <property type="match status" value="1"/>
</dbReference>
<evidence type="ECO:0000256" key="18">
    <source>
        <dbReference type="PIRSR" id="PIRSR603915-1"/>
    </source>
</evidence>
<organism evidence="23 24">
    <name type="scientific">Patiria miniata</name>
    <name type="common">Bat star</name>
    <name type="synonym">Asterina miniata</name>
    <dbReference type="NCBI Taxonomy" id="46514"/>
    <lineage>
        <taxon>Eukaryota</taxon>
        <taxon>Metazoa</taxon>
        <taxon>Echinodermata</taxon>
        <taxon>Eleutherozoa</taxon>
        <taxon>Asterozoa</taxon>
        <taxon>Asteroidea</taxon>
        <taxon>Valvatacea</taxon>
        <taxon>Valvatida</taxon>
        <taxon>Asterinidae</taxon>
        <taxon>Patiria</taxon>
    </lineage>
</organism>
<dbReference type="GeneID" id="119731326"/>
<evidence type="ECO:0000256" key="4">
    <source>
        <dbReference type="ARBA" id="ARBA00022448"/>
    </source>
</evidence>
<evidence type="ECO:0000256" key="5">
    <source>
        <dbReference type="ARBA" id="ARBA00022475"/>
    </source>
</evidence>
<evidence type="ECO:0000256" key="7">
    <source>
        <dbReference type="ARBA" id="ARBA00022692"/>
    </source>
</evidence>